<evidence type="ECO:0000256" key="2">
    <source>
        <dbReference type="ARBA" id="ARBA00022801"/>
    </source>
</evidence>
<evidence type="ECO:0000256" key="1">
    <source>
        <dbReference type="ARBA" id="ARBA00022722"/>
    </source>
</evidence>
<dbReference type="InterPro" id="IPR002421">
    <property type="entry name" value="5-3_exonuclease"/>
</dbReference>
<keyword evidence="1" id="KW-0540">Nuclease</keyword>
<protein>
    <recommendedName>
        <fullName evidence="3">5'-3' exonuclease domain-containing protein</fullName>
    </recommendedName>
</protein>
<keyword evidence="2" id="KW-0378">Hydrolase</keyword>
<dbReference type="GO" id="GO:0003677">
    <property type="term" value="F:DNA binding"/>
    <property type="evidence" value="ECO:0007669"/>
    <property type="project" value="InterPro"/>
</dbReference>
<dbReference type="SMART" id="SM00475">
    <property type="entry name" value="53EXOc"/>
    <property type="match status" value="1"/>
</dbReference>
<dbReference type="Gene3D" id="3.40.50.1010">
    <property type="entry name" value="5'-nuclease"/>
    <property type="match status" value="1"/>
</dbReference>
<name>A0A0F9VIN8_9ZZZZ</name>
<accession>A0A0F9VIN8</accession>
<dbReference type="InterPro" id="IPR038969">
    <property type="entry name" value="FEN"/>
</dbReference>
<dbReference type="GO" id="GO:0017108">
    <property type="term" value="F:5'-flap endonuclease activity"/>
    <property type="evidence" value="ECO:0007669"/>
    <property type="project" value="InterPro"/>
</dbReference>
<evidence type="ECO:0000313" key="4">
    <source>
        <dbReference type="EMBL" id="KKN73366.1"/>
    </source>
</evidence>
<dbReference type="SUPFAM" id="SSF88723">
    <property type="entry name" value="PIN domain-like"/>
    <property type="match status" value="1"/>
</dbReference>
<feature type="domain" description="5'-3' exonuclease" evidence="3">
    <location>
        <begin position="2"/>
        <end position="245"/>
    </location>
</feature>
<sequence length="334" mass="38237">MSEFMLIDGSLMAYRYYEAMPDLSNSSGTPTNVEYGMLRGLESLERKYPDAQLVLVWDSPKAKSEKQKIDPLYKANRSPGGKRGLWSRLERLKERVIRHRWANAKLDGIEADEVMYSIARHLAPAYPHETNIPSKNLVLLYTNDEDLLQTITDNIIVLKSHQSKIFEWDGEKVVEKFGVHPHQLPLLRAALGDKSDNLPGCGCLGRPKLAQAVREAFKVAFESRQVSAGPADLVKNIAENHVTWFGPKTRVKWDGFVASGQLHRNFELMQIRLNPDVETEREFYRSNHVRKVTMLWVEPTLEVEPVAEALAEWEIKSLRMCKEVFAKAEDDEEF</sequence>
<dbReference type="PANTHER" id="PTHR42646:SF2">
    <property type="entry name" value="5'-3' EXONUCLEASE FAMILY PROTEIN"/>
    <property type="match status" value="1"/>
</dbReference>
<dbReference type="InterPro" id="IPR020046">
    <property type="entry name" value="5-3_exonucl_a-hlix_arch_N"/>
</dbReference>
<comment type="caution">
    <text evidence="4">The sequence shown here is derived from an EMBL/GenBank/DDBJ whole genome shotgun (WGS) entry which is preliminary data.</text>
</comment>
<dbReference type="PANTHER" id="PTHR42646">
    <property type="entry name" value="FLAP ENDONUCLEASE XNI"/>
    <property type="match status" value="1"/>
</dbReference>
<dbReference type="EMBL" id="LAZR01000345">
    <property type="protein sequence ID" value="KKN73366.1"/>
    <property type="molecule type" value="Genomic_DNA"/>
</dbReference>
<proteinExistence type="predicted"/>
<dbReference type="InterPro" id="IPR029060">
    <property type="entry name" value="PIN-like_dom_sf"/>
</dbReference>
<dbReference type="GO" id="GO:0033567">
    <property type="term" value="P:DNA replication, Okazaki fragment processing"/>
    <property type="evidence" value="ECO:0007669"/>
    <property type="project" value="InterPro"/>
</dbReference>
<gene>
    <name evidence="4" type="ORF">LCGC14_0401790</name>
</gene>
<dbReference type="AlphaFoldDB" id="A0A0F9VIN8"/>
<reference evidence="4" key="1">
    <citation type="journal article" date="2015" name="Nature">
        <title>Complex archaea that bridge the gap between prokaryotes and eukaryotes.</title>
        <authorList>
            <person name="Spang A."/>
            <person name="Saw J.H."/>
            <person name="Jorgensen S.L."/>
            <person name="Zaremba-Niedzwiedzka K."/>
            <person name="Martijn J."/>
            <person name="Lind A.E."/>
            <person name="van Eijk R."/>
            <person name="Schleper C."/>
            <person name="Guy L."/>
            <person name="Ettema T.J."/>
        </authorList>
    </citation>
    <scope>NUCLEOTIDE SEQUENCE</scope>
</reference>
<dbReference type="CDD" id="cd09859">
    <property type="entry name" value="PIN_53EXO"/>
    <property type="match status" value="1"/>
</dbReference>
<dbReference type="Pfam" id="PF02739">
    <property type="entry name" value="5_3_exonuc_N"/>
    <property type="match status" value="1"/>
</dbReference>
<evidence type="ECO:0000259" key="3">
    <source>
        <dbReference type="SMART" id="SM00475"/>
    </source>
</evidence>
<dbReference type="GO" id="GO:0008409">
    <property type="term" value="F:5'-3' exonuclease activity"/>
    <property type="evidence" value="ECO:0007669"/>
    <property type="project" value="InterPro"/>
</dbReference>
<organism evidence="4">
    <name type="scientific">marine sediment metagenome</name>
    <dbReference type="NCBI Taxonomy" id="412755"/>
    <lineage>
        <taxon>unclassified sequences</taxon>
        <taxon>metagenomes</taxon>
        <taxon>ecological metagenomes</taxon>
    </lineage>
</organism>